<gene>
    <name evidence="6" type="ORF">FNL38_107134</name>
</gene>
<reference evidence="6" key="1">
    <citation type="submission" date="2019-07" db="EMBL/GenBank/DDBJ databases">
        <title>Genomic Encyclopedia of Type Strains, Phase IV (KMG-IV): sequencing the most valuable type-strain genomes for metagenomic binning, comparative biology and taxonomic classification.</title>
        <authorList>
            <person name="Goeker M."/>
        </authorList>
    </citation>
    <scope>NUCLEOTIDE SEQUENCE</scope>
    <source>
        <strain evidence="6">DSM 44596</strain>
    </source>
</reference>
<feature type="domain" description="Major facilitator superfamily (MFS) profile" evidence="5">
    <location>
        <begin position="19"/>
        <end position="397"/>
    </location>
</feature>
<dbReference type="Pfam" id="PF07690">
    <property type="entry name" value="MFS_1"/>
    <property type="match status" value="1"/>
</dbReference>
<dbReference type="PANTHER" id="PTHR11360:SF290">
    <property type="entry name" value="MONOCARBOXYLATE MFS PERMEASE"/>
    <property type="match status" value="1"/>
</dbReference>
<evidence type="ECO:0000256" key="3">
    <source>
        <dbReference type="ARBA" id="ARBA00022989"/>
    </source>
</evidence>
<evidence type="ECO:0000259" key="5">
    <source>
        <dbReference type="PROSITE" id="PS50850"/>
    </source>
</evidence>
<keyword evidence="4" id="KW-0472">Membrane</keyword>
<accession>A0A652YK18</accession>
<proteinExistence type="predicted"/>
<dbReference type="Gene3D" id="1.20.1250.20">
    <property type="entry name" value="MFS general substrate transporter like domains"/>
    <property type="match status" value="1"/>
</dbReference>
<keyword evidence="3" id="KW-1133">Transmembrane helix</keyword>
<dbReference type="InterPro" id="IPR011701">
    <property type="entry name" value="MFS"/>
</dbReference>
<dbReference type="SUPFAM" id="SSF103473">
    <property type="entry name" value="MFS general substrate transporter"/>
    <property type="match status" value="1"/>
</dbReference>
<comment type="caution">
    <text evidence="6">The sequence shown here is derived from an EMBL/GenBank/DDBJ whole genome shotgun (WGS) entry which is preliminary data.</text>
</comment>
<protein>
    <submittedName>
        <fullName evidence="6">Putative MFS family arabinose efflux permease</fullName>
    </submittedName>
</protein>
<evidence type="ECO:0000256" key="1">
    <source>
        <dbReference type="ARBA" id="ARBA00004651"/>
    </source>
</evidence>
<keyword evidence="2" id="KW-0812">Transmembrane</keyword>
<comment type="subcellular location">
    <subcellularLocation>
        <location evidence="1">Cell membrane</location>
        <topology evidence="1">Multi-pass membrane protein</topology>
    </subcellularLocation>
</comment>
<dbReference type="PANTHER" id="PTHR11360">
    <property type="entry name" value="MONOCARBOXYLATE TRANSPORTER"/>
    <property type="match status" value="1"/>
</dbReference>
<dbReference type="GO" id="GO:0022857">
    <property type="term" value="F:transmembrane transporter activity"/>
    <property type="evidence" value="ECO:0007669"/>
    <property type="project" value="InterPro"/>
</dbReference>
<dbReference type="PROSITE" id="PS50850">
    <property type="entry name" value="MFS"/>
    <property type="match status" value="1"/>
</dbReference>
<sequence>MTAETDTPTSLSPKYRRHLVMVFALTNTISFIAMIQILPVILIPIATDLDVSRTAVAGASTVSTLVGGLAALPVGRILDRRGGRTLMATGSVIGAGSVLMWSQATDLMSLYVAFALIGLALAMSTYESTFAVIVVATEAHQRNQAILTVTMIAGLSTYLVYPLLGWMNSEFGWCTTLIILSAILVTTAVPGHLWAVPSRAAHRNRVRARSGTPFGAALRQRRFWLLLIAFVAQAGSASAFLLLVIAYLLDQGHSVAVATSVPIAVGVLQILSRLILTVAGTRLAITPVTSCAFAIQGFGLLLLPLAGLSIPLTLLCVAAVGLGQGVGVIARPSILADNFGVTHFASVLAAITIPTALARAGSPLLGAWLADWRFLVVSGSLALIAAVALLPLIGVKSTADSELVAARE</sequence>
<evidence type="ECO:0000256" key="4">
    <source>
        <dbReference type="ARBA" id="ARBA00023136"/>
    </source>
</evidence>
<evidence type="ECO:0000256" key="2">
    <source>
        <dbReference type="ARBA" id="ARBA00022692"/>
    </source>
</evidence>
<name>A0A652YK18_NOCGL</name>
<dbReference type="InterPro" id="IPR020846">
    <property type="entry name" value="MFS_dom"/>
</dbReference>
<dbReference type="AlphaFoldDB" id="A0A652YK18"/>
<organism evidence="6">
    <name type="scientific">Nocardia globerula</name>
    <dbReference type="NCBI Taxonomy" id="1818"/>
    <lineage>
        <taxon>Bacteria</taxon>
        <taxon>Bacillati</taxon>
        <taxon>Actinomycetota</taxon>
        <taxon>Actinomycetes</taxon>
        <taxon>Mycobacteriales</taxon>
        <taxon>Nocardiaceae</taxon>
        <taxon>Nocardia</taxon>
    </lineage>
</organism>
<dbReference type="EMBL" id="VNIQ01000007">
    <property type="protein sequence ID" value="TYQ01712.1"/>
    <property type="molecule type" value="Genomic_DNA"/>
</dbReference>
<dbReference type="GO" id="GO:0005886">
    <property type="term" value="C:plasma membrane"/>
    <property type="evidence" value="ECO:0007669"/>
    <property type="project" value="UniProtKB-SubCell"/>
</dbReference>
<dbReference type="InterPro" id="IPR036259">
    <property type="entry name" value="MFS_trans_sf"/>
</dbReference>
<dbReference type="InterPro" id="IPR050327">
    <property type="entry name" value="Proton-linked_MCT"/>
</dbReference>
<evidence type="ECO:0000313" key="6">
    <source>
        <dbReference type="EMBL" id="TYQ01712.1"/>
    </source>
</evidence>